<dbReference type="InterPro" id="IPR007737">
    <property type="entry name" value="Mga_HTH"/>
</dbReference>
<dbReference type="Pfam" id="PF05043">
    <property type="entry name" value="Mga"/>
    <property type="match status" value="1"/>
</dbReference>
<keyword evidence="8" id="KW-1185">Reference proteome</keyword>
<dbReference type="InterPro" id="IPR013196">
    <property type="entry name" value="HTH_11"/>
</dbReference>
<dbReference type="PANTHER" id="PTHR30185:SF12">
    <property type="entry name" value="TRANSCRIPTIONAL REGULATOR MANR"/>
    <property type="match status" value="1"/>
</dbReference>
<keyword evidence="2" id="KW-0805">Transcription regulation</keyword>
<dbReference type="PANTHER" id="PTHR30185">
    <property type="entry name" value="CRYPTIC BETA-GLUCOSIDE BGL OPERON ANTITERMINATOR"/>
    <property type="match status" value="1"/>
</dbReference>
<dbReference type="InterPro" id="IPR050661">
    <property type="entry name" value="BglG_antiterminators"/>
</dbReference>
<evidence type="ECO:0000256" key="4">
    <source>
        <dbReference type="ARBA" id="ARBA00023163"/>
    </source>
</evidence>
<dbReference type="Gene3D" id="3.40.930.10">
    <property type="entry name" value="Mannitol-specific EII, Chain A"/>
    <property type="match status" value="1"/>
</dbReference>
<dbReference type="InterPro" id="IPR002178">
    <property type="entry name" value="PTS_EIIA_type-2_dom"/>
</dbReference>
<dbReference type="GO" id="GO:0006355">
    <property type="term" value="P:regulation of DNA-templated transcription"/>
    <property type="evidence" value="ECO:0007669"/>
    <property type="project" value="InterPro"/>
</dbReference>
<dbReference type="InterPro" id="IPR036634">
    <property type="entry name" value="PRD_sf"/>
</dbReference>
<dbReference type="SUPFAM" id="SSF63520">
    <property type="entry name" value="PTS-regulatory domain, PRD"/>
    <property type="match status" value="1"/>
</dbReference>
<dbReference type="Pfam" id="PF08279">
    <property type="entry name" value="HTH_11"/>
    <property type="match status" value="1"/>
</dbReference>
<dbReference type="PROSITE" id="PS00372">
    <property type="entry name" value="PTS_EIIA_TYPE_2_HIS"/>
    <property type="match status" value="1"/>
</dbReference>
<organism evidence="7 8">
    <name type="scientific">Lysinibacter cavernae</name>
    <dbReference type="NCBI Taxonomy" id="1640652"/>
    <lineage>
        <taxon>Bacteria</taxon>
        <taxon>Bacillati</taxon>
        <taxon>Actinomycetota</taxon>
        <taxon>Actinomycetes</taxon>
        <taxon>Micrococcales</taxon>
        <taxon>Microbacteriaceae</taxon>
        <taxon>Lysinibacter</taxon>
    </lineage>
</organism>
<dbReference type="InterPro" id="IPR036388">
    <property type="entry name" value="WH-like_DNA-bd_sf"/>
</dbReference>
<evidence type="ECO:0000256" key="2">
    <source>
        <dbReference type="ARBA" id="ARBA00023015"/>
    </source>
</evidence>
<dbReference type="RefSeq" id="WP_167150600.1">
    <property type="nucleotide sequence ID" value="NZ_JAAMOX010000002.1"/>
</dbReference>
<dbReference type="InterPro" id="IPR011608">
    <property type="entry name" value="PRD"/>
</dbReference>
<feature type="domain" description="PTS EIIA type-2" evidence="5">
    <location>
        <begin position="493"/>
        <end position="633"/>
    </location>
</feature>
<dbReference type="AlphaFoldDB" id="A0A7X5R2A7"/>
<dbReference type="InterPro" id="IPR016152">
    <property type="entry name" value="PTrfase/Anion_transptr"/>
</dbReference>
<dbReference type="PROSITE" id="PS51372">
    <property type="entry name" value="PRD_2"/>
    <property type="match status" value="1"/>
</dbReference>
<keyword evidence="3" id="KW-0010">Activator</keyword>
<dbReference type="Proteomes" id="UP000541033">
    <property type="component" value="Unassembled WGS sequence"/>
</dbReference>
<reference evidence="7 8" key="1">
    <citation type="submission" date="2020-02" db="EMBL/GenBank/DDBJ databases">
        <title>Sequencing the genomes of 1000 actinobacteria strains.</title>
        <authorList>
            <person name="Klenk H.-P."/>
        </authorList>
    </citation>
    <scope>NUCLEOTIDE SEQUENCE [LARGE SCALE GENOMIC DNA]</scope>
    <source>
        <strain evidence="7 8">DSM 27960</strain>
    </source>
</reference>
<dbReference type="EMBL" id="JAAMOX010000002">
    <property type="protein sequence ID" value="NIH54192.1"/>
    <property type="molecule type" value="Genomic_DNA"/>
</dbReference>
<dbReference type="CDD" id="cd00211">
    <property type="entry name" value="PTS_IIA_fru"/>
    <property type="match status" value="1"/>
</dbReference>
<evidence type="ECO:0000313" key="7">
    <source>
        <dbReference type="EMBL" id="NIH54192.1"/>
    </source>
</evidence>
<dbReference type="PROSITE" id="PS51094">
    <property type="entry name" value="PTS_EIIA_TYPE_2"/>
    <property type="match status" value="1"/>
</dbReference>
<evidence type="ECO:0000259" key="6">
    <source>
        <dbReference type="PROSITE" id="PS51372"/>
    </source>
</evidence>
<keyword evidence="4" id="KW-0804">Transcription</keyword>
<accession>A0A7X5R2A7</accession>
<keyword evidence="1" id="KW-0677">Repeat</keyword>
<protein>
    <submittedName>
        <fullName evidence="7">Lichenan operon transcriptional antiterminator</fullName>
    </submittedName>
</protein>
<feature type="domain" description="PRD" evidence="6">
    <location>
        <begin position="284"/>
        <end position="390"/>
    </location>
</feature>
<proteinExistence type="predicted"/>
<gene>
    <name evidence="7" type="ORF">FHX76_002088</name>
</gene>
<evidence type="ECO:0000256" key="1">
    <source>
        <dbReference type="ARBA" id="ARBA00022737"/>
    </source>
</evidence>
<sequence length="636" mass="70104">MSTERARDLLNYLASVDGWVTADELAGRLGVTTRSVRNYVVTAKELHHPHDVIETGSRGYRLQHDVFHAVIAASDAERFQSPAAERPVDRQRRILEYLVSLDDPVNLHSLAAEFYVSESTLESDLRRARTVLGHSGLALGRIGSELRVLGSEQDKRRMLARLFLDAQSRQVIDLPIVEAHFASPPLGQVKTLILDGLERSGYRANEFGLGSVLLSLAVALLRMSNGQTLLPATEGSPTDPALEALAADLLGPLVAAPPPPEVRHLALLLDAQVARPTDGSPAKADEPVVDAAVTVMLDRATEVYGVDLRDVAFHRRLAQHVVNVLGRAKENLSSPNPMTKSLKANYPVVYDIAVFMASTIGTRFDVQLDENEIAFLALHVGTFVEQRSPRSRRLRCAFVCPDYYGMHAFLRDRIEQELHDVIDVTSVVTRTDPDWASIDANIVLSTIPAPAGVSDVIHIQPFLTDDDAARIRNRVARIHRSQRRNELKQQLLTYLSPEFFVVDLAATDDTTAIRALGELMVSADVIDESYVQAALEREQMSSTAFGDVIAVPHAMDMTARRTAIAFAVNKSPIPWGDNRVQAVALVAFAADDRAAFQSVFDQLVSVFSSREDANRIIRATEDFDTFLDALTRVMEN</sequence>
<dbReference type="Gene3D" id="1.10.1790.10">
    <property type="entry name" value="PRD domain"/>
    <property type="match status" value="1"/>
</dbReference>
<dbReference type="Pfam" id="PF00359">
    <property type="entry name" value="PTS_EIIA_2"/>
    <property type="match status" value="1"/>
</dbReference>
<evidence type="ECO:0000259" key="5">
    <source>
        <dbReference type="PROSITE" id="PS51094"/>
    </source>
</evidence>
<name>A0A7X5R2A7_9MICO</name>
<evidence type="ECO:0000313" key="8">
    <source>
        <dbReference type="Proteomes" id="UP000541033"/>
    </source>
</evidence>
<comment type="caution">
    <text evidence="7">The sequence shown here is derived from an EMBL/GenBank/DDBJ whole genome shotgun (WGS) entry which is preliminary data.</text>
</comment>
<dbReference type="SUPFAM" id="SSF55804">
    <property type="entry name" value="Phoshotransferase/anion transport protein"/>
    <property type="match status" value="1"/>
</dbReference>
<dbReference type="Pfam" id="PF00874">
    <property type="entry name" value="PRD"/>
    <property type="match status" value="1"/>
</dbReference>
<dbReference type="Gene3D" id="1.10.10.10">
    <property type="entry name" value="Winged helix-like DNA-binding domain superfamily/Winged helix DNA-binding domain"/>
    <property type="match status" value="1"/>
</dbReference>
<evidence type="ECO:0000256" key="3">
    <source>
        <dbReference type="ARBA" id="ARBA00023159"/>
    </source>
</evidence>
<dbReference type="CDD" id="cd05568">
    <property type="entry name" value="PTS_IIB_bgl_like"/>
    <property type="match status" value="1"/>
</dbReference>